<protein>
    <recommendedName>
        <fullName evidence="2">4-vinyl reductase 4VR domain-containing protein</fullName>
    </recommendedName>
</protein>
<evidence type="ECO:0008006" key="2">
    <source>
        <dbReference type="Google" id="ProtNLM"/>
    </source>
</evidence>
<gene>
    <name evidence="1" type="ORF">LCGC14_1862680</name>
</gene>
<proteinExistence type="predicted"/>
<dbReference type="AlphaFoldDB" id="A0A0F9ILG6"/>
<reference evidence="1" key="1">
    <citation type="journal article" date="2015" name="Nature">
        <title>Complex archaea that bridge the gap between prokaryotes and eukaryotes.</title>
        <authorList>
            <person name="Spang A."/>
            <person name="Saw J.H."/>
            <person name="Jorgensen S.L."/>
            <person name="Zaremba-Niedzwiedzka K."/>
            <person name="Martijn J."/>
            <person name="Lind A.E."/>
            <person name="van Eijk R."/>
            <person name="Schleper C."/>
            <person name="Guy L."/>
            <person name="Ettema T.J."/>
        </authorList>
    </citation>
    <scope>NUCLEOTIDE SEQUENCE</scope>
</reference>
<evidence type="ECO:0000313" key="1">
    <source>
        <dbReference type="EMBL" id="KKL94635.1"/>
    </source>
</evidence>
<organism evidence="1">
    <name type="scientific">marine sediment metagenome</name>
    <dbReference type="NCBI Taxonomy" id="412755"/>
    <lineage>
        <taxon>unclassified sequences</taxon>
        <taxon>metagenomes</taxon>
        <taxon>ecological metagenomes</taxon>
    </lineage>
</organism>
<comment type="caution">
    <text evidence="1">The sequence shown here is derived from an EMBL/GenBank/DDBJ whole genome shotgun (WGS) entry which is preliminary data.</text>
</comment>
<accession>A0A0F9ILG6</accession>
<dbReference type="EMBL" id="LAZR01018874">
    <property type="protein sequence ID" value="KKL94635.1"/>
    <property type="molecule type" value="Genomic_DNA"/>
</dbReference>
<sequence length="196" mass="21657">MKSPYRYGKPIPSRLQTLQDPGRTLAFDADRGLIAELSQRCDVKSFVGGLKGKGPKEREADLRAFGEGLMEATIDLADGKYLDRAGEVIERVAQQTGISFPHRFERYVELSIIGSRPVDRWNIAKATTKELVLEVFSCSVLREMQEAGLEPEGAPCQALCLASFQAAARKTGDRVEMDLVKSLPKDGVCQFSFLNT</sequence>
<name>A0A0F9ILG6_9ZZZZ</name>